<dbReference type="NCBIfam" id="TIGR00682">
    <property type="entry name" value="lpxK"/>
    <property type="match status" value="1"/>
</dbReference>
<sequence>MPASNPLWTSDQRPRASIGPVRPFSRLAAHACATLELWPAVPLSDALLHLRTTAMPMPLPRAIIARLEHMFSREWQRRGMLAYTLWPLSQLFAAVCALRRLAYARGWCKTWYINVPVVVVGNVTVGGTGKTPTVIALIEALRDAGFTPGVVSRGYGARIVRPTAVSSASSPALAGDEPLLIARRTGVPVWVCPDRVAAASALVQAHWEVDVIVSDDGLQHYRLARDIELVVFDHRLGGNGFLLPAGPLREPLSRVRDATLINNPDGRSLPPWPSTFALTLQPADAWHLDNPHLRRPLAQFAGERVLAAAGIGAPERFFATLRASGLAPATRALPDHYPFDENPFMTDTADAILITEKDAVKCTAWRDSRLWAVPVDATLDPRLIALVVEKLRGRSPA</sequence>
<dbReference type="AlphaFoldDB" id="A0A2P5KE04"/>
<dbReference type="HAMAP" id="MF_00409">
    <property type="entry name" value="LpxK"/>
    <property type="match status" value="1"/>
</dbReference>
<dbReference type="GO" id="GO:0009244">
    <property type="term" value="P:lipopolysaccharide core region biosynthetic process"/>
    <property type="evidence" value="ECO:0007669"/>
    <property type="project" value="TreeGrafter"/>
</dbReference>
<comment type="function">
    <text evidence="1 13">Transfers the gamma-phosphate of ATP to the 4'-position of a tetraacyldisaccharide 1-phosphate intermediate (termed DS-1-P) to form tetraacyldisaccharide 1,4'-bis-phosphate (lipid IVA).</text>
</comment>
<evidence type="ECO:0000256" key="1">
    <source>
        <dbReference type="ARBA" id="ARBA00002274"/>
    </source>
</evidence>
<dbReference type="InterPro" id="IPR003758">
    <property type="entry name" value="LpxK"/>
</dbReference>
<keyword evidence="10 13" id="KW-0067">ATP-binding</keyword>
<comment type="pathway">
    <text evidence="2 13">Glycolipid biosynthesis; lipid IV(A) biosynthesis; lipid IV(A) from (3R)-3-hydroxytetradecanoyl-[acyl-carrier-protein] and UDP-N-acetyl-alpha-D-glucosamine: step 6/6.</text>
</comment>
<keyword evidence="7 13" id="KW-0808">Transferase</keyword>
<keyword evidence="9 13" id="KW-0418">Kinase</keyword>
<dbReference type="GO" id="GO:0009245">
    <property type="term" value="P:lipid A biosynthetic process"/>
    <property type="evidence" value="ECO:0007669"/>
    <property type="project" value="UniProtKB-UniRule"/>
</dbReference>
<keyword evidence="15" id="KW-1185">Reference proteome</keyword>
<dbReference type="GO" id="GO:0005524">
    <property type="term" value="F:ATP binding"/>
    <property type="evidence" value="ECO:0007669"/>
    <property type="project" value="UniProtKB-UniRule"/>
</dbReference>
<keyword evidence="8 13" id="KW-0547">Nucleotide-binding</keyword>
<dbReference type="SUPFAM" id="SSF52540">
    <property type="entry name" value="P-loop containing nucleoside triphosphate hydrolases"/>
    <property type="match status" value="1"/>
</dbReference>
<comment type="catalytic activity">
    <reaction evidence="13">
        <text>a lipid A disaccharide + ATP = a lipid IVA + ADP + H(+)</text>
        <dbReference type="Rhea" id="RHEA:67840"/>
        <dbReference type="ChEBI" id="CHEBI:15378"/>
        <dbReference type="ChEBI" id="CHEBI:30616"/>
        <dbReference type="ChEBI" id="CHEBI:176343"/>
        <dbReference type="ChEBI" id="CHEBI:176425"/>
        <dbReference type="ChEBI" id="CHEBI:456216"/>
        <dbReference type="EC" id="2.7.1.130"/>
    </reaction>
</comment>
<comment type="caution">
    <text evidence="14">The sequence shown here is derived from an EMBL/GenBank/DDBJ whole genome shotgun (WGS) entry which is preliminary data.</text>
</comment>
<evidence type="ECO:0000256" key="2">
    <source>
        <dbReference type="ARBA" id="ARBA00004870"/>
    </source>
</evidence>
<accession>A0A2P5KE04</accession>
<name>A0A2P5KE04_9BURK</name>
<keyword evidence="5 13" id="KW-0444">Lipid biosynthesis</keyword>
<comment type="similarity">
    <text evidence="13">Belongs to the LpxK family.</text>
</comment>
<feature type="binding site" evidence="13">
    <location>
        <begin position="124"/>
        <end position="131"/>
    </location>
    <ligand>
        <name>ATP</name>
        <dbReference type="ChEBI" id="CHEBI:30616"/>
    </ligand>
</feature>
<dbReference type="Proteomes" id="UP000243096">
    <property type="component" value="Unassembled WGS sequence"/>
</dbReference>
<dbReference type="EMBL" id="PRDW01000001">
    <property type="protein sequence ID" value="PPB84937.1"/>
    <property type="molecule type" value="Genomic_DNA"/>
</dbReference>
<dbReference type="InterPro" id="IPR027417">
    <property type="entry name" value="P-loop_NTPase"/>
</dbReference>
<evidence type="ECO:0000313" key="14">
    <source>
        <dbReference type="EMBL" id="PPB84937.1"/>
    </source>
</evidence>
<organism evidence="14 15">
    <name type="scientific">Mycetohabitans endofungorum</name>
    <dbReference type="NCBI Taxonomy" id="417203"/>
    <lineage>
        <taxon>Bacteria</taxon>
        <taxon>Pseudomonadati</taxon>
        <taxon>Pseudomonadota</taxon>
        <taxon>Betaproteobacteria</taxon>
        <taxon>Burkholderiales</taxon>
        <taxon>Burkholderiaceae</taxon>
        <taxon>Mycetohabitans</taxon>
    </lineage>
</organism>
<evidence type="ECO:0000256" key="8">
    <source>
        <dbReference type="ARBA" id="ARBA00022741"/>
    </source>
</evidence>
<dbReference type="UniPathway" id="UPA00359">
    <property type="reaction ID" value="UER00482"/>
</dbReference>
<dbReference type="EC" id="2.7.1.130" evidence="3 13"/>
<keyword evidence="6 13" id="KW-0441">Lipid A biosynthesis</keyword>
<evidence type="ECO:0000256" key="3">
    <source>
        <dbReference type="ARBA" id="ARBA00012071"/>
    </source>
</evidence>
<evidence type="ECO:0000256" key="11">
    <source>
        <dbReference type="ARBA" id="ARBA00023098"/>
    </source>
</evidence>
<evidence type="ECO:0000256" key="4">
    <source>
        <dbReference type="ARBA" id="ARBA00016436"/>
    </source>
</evidence>
<keyword evidence="11 13" id="KW-0443">Lipid metabolism</keyword>
<evidence type="ECO:0000256" key="9">
    <source>
        <dbReference type="ARBA" id="ARBA00022777"/>
    </source>
</evidence>
<dbReference type="GO" id="GO:0009029">
    <property type="term" value="F:lipid-A 4'-kinase activity"/>
    <property type="evidence" value="ECO:0007669"/>
    <property type="project" value="UniProtKB-UniRule"/>
</dbReference>
<evidence type="ECO:0000313" key="15">
    <source>
        <dbReference type="Proteomes" id="UP000243096"/>
    </source>
</evidence>
<evidence type="ECO:0000256" key="6">
    <source>
        <dbReference type="ARBA" id="ARBA00022556"/>
    </source>
</evidence>
<reference evidence="14 15" key="1">
    <citation type="submission" date="2018-01" db="EMBL/GenBank/DDBJ databases">
        <title>Genomic Encyclopedia of Type Strains, Phase III (KMG-III): the genomes of soil and plant-associated and newly described type strains.</title>
        <authorList>
            <person name="Whitman W."/>
        </authorList>
    </citation>
    <scope>NUCLEOTIDE SEQUENCE [LARGE SCALE GENOMIC DNA]</scope>
    <source>
        <strain evidence="14 15">HKI456</strain>
    </source>
</reference>
<protein>
    <recommendedName>
        <fullName evidence="4 13">Tetraacyldisaccharide 4'-kinase</fullName>
        <ecNumber evidence="3 13">2.7.1.130</ecNumber>
    </recommendedName>
    <alternativeName>
        <fullName evidence="12 13">Lipid A 4'-kinase</fullName>
    </alternativeName>
</protein>
<proteinExistence type="inferred from homology"/>
<evidence type="ECO:0000256" key="13">
    <source>
        <dbReference type="HAMAP-Rule" id="MF_00409"/>
    </source>
</evidence>
<evidence type="ECO:0000256" key="12">
    <source>
        <dbReference type="ARBA" id="ARBA00029757"/>
    </source>
</evidence>
<evidence type="ECO:0000256" key="7">
    <source>
        <dbReference type="ARBA" id="ARBA00022679"/>
    </source>
</evidence>
<gene>
    <name evidence="13" type="primary">lpxK</name>
    <name evidence="14" type="ORF">B0O95_10118</name>
</gene>
<dbReference type="GO" id="GO:0005886">
    <property type="term" value="C:plasma membrane"/>
    <property type="evidence" value="ECO:0007669"/>
    <property type="project" value="TreeGrafter"/>
</dbReference>
<evidence type="ECO:0000256" key="10">
    <source>
        <dbReference type="ARBA" id="ARBA00022840"/>
    </source>
</evidence>
<dbReference type="PANTHER" id="PTHR42724">
    <property type="entry name" value="TETRAACYLDISACCHARIDE 4'-KINASE"/>
    <property type="match status" value="1"/>
</dbReference>
<dbReference type="PANTHER" id="PTHR42724:SF1">
    <property type="entry name" value="TETRAACYLDISACCHARIDE 4'-KINASE, MITOCHONDRIAL-RELATED"/>
    <property type="match status" value="1"/>
</dbReference>
<evidence type="ECO:0000256" key="5">
    <source>
        <dbReference type="ARBA" id="ARBA00022516"/>
    </source>
</evidence>
<dbReference type="Pfam" id="PF02606">
    <property type="entry name" value="LpxK"/>
    <property type="match status" value="1"/>
</dbReference>